<feature type="transmembrane region" description="Helical" evidence="5">
    <location>
        <begin position="164"/>
        <end position="190"/>
    </location>
</feature>
<dbReference type="AlphaFoldDB" id="A0A5C7VTF5"/>
<evidence type="ECO:0000256" key="2">
    <source>
        <dbReference type="ARBA" id="ARBA00022692"/>
    </source>
</evidence>
<dbReference type="EMBL" id="SSFO01000292">
    <property type="protein sequence ID" value="TXI27875.1"/>
    <property type="molecule type" value="Genomic_DNA"/>
</dbReference>
<organism evidence="7 8">
    <name type="scientific">Aquipseudomonas alcaligenes</name>
    <name type="common">Pseudomonas alcaligenes</name>
    <dbReference type="NCBI Taxonomy" id="43263"/>
    <lineage>
        <taxon>Bacteria</taxon>
        <taxon>Pseudomonadati</taxon>
        <taxon>Pseudomonadota</taxon>
        <taxon>Gammaproteobacteria</taxon>
        <taxon>Pseudomonadales</taxon>
        <taxon>Pseudomonadaceae</taxon>
        <taxon>Aquipseudomonas</taxon>
    </lineage>
</organism>
<protein>
    <submittedName>
        <fullName evidence="7">O-antigen ligase domain-containing protein</fullName>
    </submittedName>
</protein>
<feature type="transmembrane region" description="Helical" evidence="5">
    <location>
        <begin position="378"/>
        <end position="396"/>
    </location>
</feature>
<dbReference type="Pfam" id="PF04932">
    <property type="entry name" value="Wzy_C"/>
    <property type="match status" value="1"/>
</dbReference>
<evidence type="ECO:0000256" key="1">
    <source>
        <dbReference type="ARBA" id="ARBA00004141"/>
    </source>
</evidence>
<name>A0A5C7VTF5_AQUAC</name>
<feature type="transmembrane region" description="Helical" evidence="5">
    <location>
        <begin position="197"/>
        <end position="214"/>
    </location>
</feature>
<feature type="transmembrane region" description="Helical" evidence="5">
    <location>
        <begin position="69"/>
        <end position="88"/>
    </location>
</feature>
<feature type="transmembrane region" description="Helical" evidence="5">
    <location>
        <begin position="354"/>
        <end position="372"/>
    </location>
</feature>
<dbReference type="PANTHER" id="PTHR37422:SF13">
    <property type="entry name" value="LIPOPOLYSACCHARIDE BIOSYNTHESIS PROTEIN PA4999-RELATED"/>
    <property type="match status" value="1"/>
</dbReference>
<feature type="transmembrane region" description="Helical" evidence="5">
    <location>
        <begin position="12"/>
        <end position="33"/>
    </location>
</feature>
<evidence type="ECO:0000313" key="8">
    <source>
        <dbReference type="Proteomes" id="UP000321110"/>
    </source>
</evidence>
<evidence type="ECO:0000259" key="6">
    <source>
        <dbReference type="Pfam" id="PF04932"/>
    </source>
</evidence>
<feature type="transmembrane region" description="Helical" evidence="5">
    <location>
        <begin position="39"/>
        <end position="57"/>
    </location>
</feature>
<dbReference type="GO" id="GO:0016020">
    <property type="term" value="C:membrane"/>
    <property type="evidence" value="ECO:0007669"/>
    <property type="project" value="UniProtKB-SubCell"/>
</dbReference>
<feature type="transmembrane region" description="Helical" evidence="5">
    <location>
        <begin position="244"/>
        <end position="263"/>
    </location>
</feature>
<dbReference type="GO" id="GO:0016874">
    <property type="term" value="F:ligase activity"/>
    <property type="evidence" value="ECO:0007669"/>
    <property type="project" value="UniProtKB-KW"/>
</dbReference>
<evidence type="ECO:0000256" key="4">
    <source>
        <dbReference type="ARBA" id="ARBA00023136"/>
    </source>
</evidence>
<reference evidence="7 8" key="1">
    <citation type="submission" date="2018-09" db="EMBL/GenBank/DDBJ databases">
        <title>Metagenome Assembled Genomes from an Advanced Water Purification Facility.</title>
        <authorList>
            <person name="Stamps B.W."/>
            <person name="Spear J.R."/>
        </authorList>
    </citation>
    <scope>NUCLEOTIDE SEQUENCE [LARGE SCALE GENOMIC DNA]</scope>
    <source>
        <strain evidence="7">Bin_52_1</strain>
    </source>
</reference>
<evidence type="ECO:0000256" key="5">
    <source>
        <dbReference type="SAM" id="Phobius"/>
    </source>
</evidence>
<keyword evidence="3 5" id="KW-1133">Transmembrane helix</keyword>
<feature type="transmembrane region" description="Helical" evidence="5">
    <location>
        <begin position="125"/>
        <end position="144"/>
    </location>
</feature>
<comment type="caution">
    <text evidence="7">The sequence shown here is derived from an EMBL/GenBank/DDBJ whole genome shotgun (WGS) entry which is preliminary data.</text>
</comment>
<evidence type="ECO:0000256" key="3">
    <source>
        <dbReference type="ARBA" id="ARBA00022989"/>
    </source>
</evidence>
<proteinExistence type="predicted"/>
<keyword evidence="7" id="KW-0436">Ligase</keyword>
<feature type="transmembrane region" description="Helical" evidence="5">
    <location>
        <begin position="220"/>
        <end position="237"/>
    </location>
</feature>
<accession>A0A5C7VTF5</accession>
<dbReference type="InterPro" id="IPR007016">
    <property type="entry name" value="O-antigen_ligase-rel_domated"/>
</dbReference>
<comment type="subcellular location">
    <subcellularLocation>
        <location evidence="1">Membrane</location>
        <topology evidence="1">Multi-pass membrane protein</topology>
    </subcellularLocation>
</comment>
<keyword evidence="2 5" id="KW-0812">Transmembrane</keyword>
<evidence type="ECO:0000313" key="7">
    <source>
        <dbReference type="EMBL" id="TXI27875.1"/>
    </source>
</evidence>
<dbReference type="InterPro" id="IPR051533">
    <property type="entry name" value="WaaL-like"/>
</dbReference>
<sequence length="403" mass="44580">MMLWRRLQPSLIAILSGWACIGLFALLAGLALVEDGSRYATQVNLLLFLPGLPLVLMASRWSELGRQPIFWLLLVFFVWVLGSVLLNPGGPISLGRWFKVCLQISVFLLLIPILQNRTLWLGRTLILAVMVAMLCAWLSLYQSYWVQGVSLAYRVYRLEASGIWGLADFGNAILAALFYATMVILAVGLWPRIHKAWRLPWLLGLCGLCMAVFATYSRGVWVALALAFLCYWSLALSRRQFVGMLALCGVGGLLALLVAPAMLAKVFLNLSYREEIWQYTLDQLGGNWIFGLGPEASFNACVEALQRCFNQAHSLYLQILYDFGLIGLLILGGLLVSVLQVARGNRHCANVRMALPLLVFALVAGVASYSALFTRPDLVWVFFWLPVGMLLGVGSARSDRGGA</sequence>
<dbReference type="PANTHER" id="PTHR37422">
    <property type="entry name" value="TEICHURONIC ACID BIOSYNTHESIS PROTEIN TUAE"/>
    <property type="match status" value="1"/>
</dbReference>
<feature type="domain" description="O-antigen ligase-related" evidence="6">
    <location>
        <begin position="208"/>
        <end position="331"/>
    </location>
</feature>
<feature type="transmembrane region" description="Helical" evidence="5">
    <location>
        <begin position="94"/>
        <end position="113"/>
    </location>
</feature>
<gene>
    <name evidence="7" type="ORF">E6Q69_17325</name>
</gene>
<feature type="transmembrane region" description="Helical" evidence="5">
    <location>
        <begin position="319"/>
        <end position="342"/>
    </location>
</feature>
<keyword evidence="4 5" id="KW-0472">Membrane</keyword>
<dbReference type="Proteomes" id="UP000321110">
    <property type="component" value="Unassembled WGS sequence"/>
</dbReference>